<keyword evidence="2" id="KW-0808">Transferase</keyword>
<sequence>MNTSKILVTERLILLPGLNTRDSKPFLKMLREDGDFRMFCGVDPTEDRIQRFASYFEEKGNCLFSIYRKEVSDAFIGYVGVRYQKNRYEVEFYIGKDYRGNGYCIEALSLICSTSMSEGLSMDNKKIVFDEIHATTISDNIATIKTLEKCGFVKRDDVVGFNIYIDPSNNSSFDYKIAEYVLKKGKMAEIILFYN</sequence>
<dbReference type="InterPro" id="IPR051531">
    <property type="entry name" value="N-acetyltransferase"/>
</dbReference>
<evidence type="ECO:0000313" key="2">
    <source>
        <dbReference type="EMBL" id="MBB2182800.1"/>
    </source>
</evidence>
<reference evidence="2 3" key="1">
    <citation type="submission" date="2020-07" db="EMBL/GenBank/DDBJ databases">
        <title>Characterization and genome sequencing of isolate MD1, a novel member within the family Lachnospiraceae.</title>
        <authorList>
            <person name="Rettenmaier R."/>
            <person name="Di Bello L."/>
            <person name="Zinser C."/>
            <person name="Scheitz K."/>
            <person name="Liebl W."/>
            <person name="Zverlov V."/>
        </authorList>
    </citation>
    <scope>NUCLEOTIDE SEQUENCE [LARGE SCALE GENOMIC DNA]</scope>
    <source>
        <strain evidence="2 3">MD1</strain>
    </source>
</reference>
<protein>
    <submittedName>
        <fullName evidence="2">GNAT family N-acetyltransferase</fullName>
    </submittedName>
</protein>
<evidence type="ECO:0000313" key="3">
    <source>
        <dbReference type="Proteomes" id="UP000574276"/>
    </source>
</evidence>
<keyword evidence="3" id="KW-1185">Reference proteome</keyword>
<name>A0A839JZG9_9FIRM</name>
<dbReference type="AlphaFoldDB" id="A0A839JZG9"/>
<dbReference type="EMBL" id="JACEGA010000001">
    <property type="protein sequence ID" value="MBB2182800.1"/>
    <property type="molecule type" value="Genomic_DNA"/>
</dbReference>
<gene>
    <name evidence="2" type="ORF">H0486_07915</name>
</gene>
<dbReference type="InterPro" id="IPR000182">
    <property type="entry name" value="GNAT_dom"/>
</dbReference>
<dbReference type="RefSeq" id="WP_228352494.1">
    <property type="nucleotide sequence ID" value="NZ_JACEGA010000001.1"/>
</dbReference>
<evidence type="ECO:0000259" key="1">
    <source>
        <dbReference type="PROSITE" id="PS51186"/>
    </source>
</evidence>
<organism evidence="2 3">
    <name type="scientific">Variimorphobacter saccharofermentans</name>
    <dbReference type="NCBI Taxonomy" id="2755051"/>
    <lineage>
        <taxon>Bacteria</taxon>
        <taxon>Bacillati</taxon>
        <taxon>Bacillota</taxon>
        <taxon>Clostridia</taxon>
        <taxon>Lachnospirales</taxon>
        <taxon>Lachnospiraceae</taxon>
        <taxon>Variimorphobacter</taxon>
    </lineage>
</organism>
<dbReference type="Proteomes" id="UP000574276">
    <property type="component" value="Unassembled WGS sequence"/>
</dbReference>
<dbReference type="Gene3D" id="3.40.630.30">
    <property type="match status" value="1"/>
</dbReference>
<dbReference type="PROSITE" id="PS51186">
    <property type="entry name" value="GNAT"/>
    <property type="match status" value="1"/>
</dbReference>
<dbReference type="SUPFAM" id="SSF55729">
    <property type="entry name" value="Acyl-CoA N-acyltransferases (Nat)"/>
    <property type="match status" value="1"/>
</dbReference>
<dbReference type="PANTHER" id="PTHR43792">
    <property type="entry name" value="GNAT FAMILY, PUTATIVE (AFU_ORTHOLOGUE AFUA_3G00765)-RELATED-RELATED"/>
    <property type="match status" value="1"/>
</dbReference>
<dbReference type="InterPro" id="IPR016181">
    <property type="entry name" value="Acyl_CoA_acyltransferase"/>
</dbReference>
<comment type="caution">
    <text evidence="2">The sequence shown here is derived from an EMBL/GenBank/DDBJ whole genome shotgun (WGS) entry which is preliminary data.</text>
</comment>
<feature type="domain" description="N-acetyltransferase" evidence="1">
    <location>
        <begin position="13"/>
        <end position="180"/>
    </location>
</feature>
<dbReference type="Pfam" id="PF13302">
    <property type="entry name" value="Acetyltransf_3"/>
    <property type="match status" value="1"/>
</dbReference>
<accession>A0A839JZG9</accession>
<dbReference type="GO" id="GO:0016747">
    <property type="term" value="F:acyltransferase activity, transferring groups other than amino-acyl groups"/>
    <property type="evidence" value="ECO:0007669"/>
    <property type="project" value="InterPro"/>
</dbReference>
<proteinExistence type="predicted"/>